<reference evidence="8" key="2">
    <citation type="submission" date="2025-09" db="UniProtKB">
        <authorList>
            <consortium name="Ensembl"/>
        </authorList>
    </citation>
    <scope>IDENTIFICATION</scope>
</reference>
<proteinExistence type="predicted"/>
<dbReference type="GO" id="GO:0005634">
    <property type="term" value="C:nucleus"/>
    <property type="evidence" value="ECO:0007669"/>
    <property type="project" value="UniProtKB-SubCell"/>
</dbReference>
<evidence type="ECO:0000256" key="1">
    <source>
        <dbReference type="ARBA" id="ARBA00004123"/>
    </source>
</evidence>
<keyword evidence="3" id="KW-0805">Transcription regulation</keyword>
<feature type="region of interest" description="Disordered" evidence="6">
    <location>
        <begin position="119"/>
        <end position="150"/>
    </location>
</feature>
<dbReference type="PROSITE" id="PS50888">
    <property type="entry name" value="BHLH"/>
    <property type="match status" value="1"/>
</dbReference>
<dbReference type="SUPFAM" id="SSF47459">
    <property type="entry name" value="HLH, helix-loop-helix DNA-binding domain"/>
    <property type="match status" value="1"/>
</dbReference>
<evidence type="ECO:0000313" key="9">
    <source>
        <dbReference type="Proteomes" id="UP000694523"/>
    </source>
</evidence>
<dbReference type="Pfam" id="PF00010">
    <property type="entry name" value="HLH"/>
    <property type="match status" value="1"/>
</dbReference>
<dbReference type="InterPro" id="IPR036638">
    <property type="entry name" value="HLH_DNA-bd_sf"/>
</dbReference>
<keyword evidence="5" id="KW-0539">Nucleus</keyword>
<dbReference type="Proteomes" id="UP000694523">
    <property type="component" value="Unplaced"/>
</dbReference>
<sequence>MKHESFNKAVYYSLKVSKPLMEKKRRARINQCLDQLKSLLESHYSTTIHKRKLEKADILELTVRHLKHLQKIFLCCPESEYQPGFRSCLSHVNHYLLTADHVSGADRWTLSQLTSRLSARRPEEGCSTMDSAGHARSTGTGLSSSASGSEESNTASCKAYSSTAHGLTKAEGLNTAPPAHKNTQTATSLQSHCEVLNDQLDVWRPW</sequence>
<dbReference type="InterPro" id="IPR050370">
    <property type="entry name" value="HES_HEY"/>
</dbReference>
<keyword evidence="9" id="KW-1185">Reference proteome</keyword>
<evidence type="ECO:0000256" key="5">
    <source>
        <dbReference type="ARBA" id="ARBA00023242"/>
    </source>
</evidence>
<dbReference type="AlphaFoldDB" id="A0A8C6TJT6"/>
<evidence type="ECO:0000256" key="4">
    <source>
        <dbReference type="ARBA" id="ARBA00023163"/>
    </source>
</evidence>
<evidence type="ECO:0000256" key="3">
    <source>
        <dbReference type="ARBA" id="ARBA00023015"/>
    </source>
</evidence>
<dbReference type="PANTHER" id="PTHR10985">
    <property type="entry name" value="BASIC HELIX-LOOP-HELIX TRANSCRIPTION FACTOR, HES-RELATED"/>
    <property type="match status" value="1"/>
</dbReference>
<dbReference type="Gene3D" id="4.10.280.10">
    <property type="entry name" value="Helix-loop-helix DNA-binding domain"/>
    <property type="match status" value="1"/>
</dbReference>
<dbReference type="FunFam" id="4.10.280.10:FF:000077">
    <property type="entry name" value="transcription factor HES-3 isoform X2"/>
    <property type="match status" value="1"/>
</dbReference>
<evidence type="ECO:0000259" key="7">
    <source>
        <dbReference type="PROSITE" id="PS50888"/>
    </source>
</evidence>
<feature type="compositionally biased region" description="Low complexity" evidence="6">
    <location>
        <begin position="137"/>
        <end position="150"/>
    </location>
</feature>
<protein>
    <submittedName>
        <fullName evidence="8">Hes family bHLH transcription factor 3</fullName>
    </submittedName>
</protein>
<feature type="domain" description="BHLH" evidence="7">
    <location>
        <begin position="13"/>
        <end position="69"/>
    </location>
</feature>
<evidence type="ECO:0000313" key="8">
    <source>
        <dbReference type="Ensembl" id="ENSNMLP00000021177.1"/>
    </source>
</evidence>
<accession>A0A8C6TJT6</accession>
<dbReference type="InterPro" id="IPR011598">
    <property type="entry name" value="bHLH_dom"/>
</dbReference>
<name>A0A8C6TJT6_9GOBI</name>
<organism evidence="8 9">
    <name type="scientific">Neogobius melanostomus</name>
    <name type="common">round goby</name>
    <dbReference type="NCBI Taxonomy" id="47308"/>
    <lineage>
        <taxon>Eukaryota</taxon>
        <taxon>Metazoa</taxon>
        <taxon>Chordata</taxon>
        <taxon>Craniata</taxon>
        <taxon>Vertebrata</taxon>
        <taxon>Euteleostomi</taxon>
        <taxon>Actinopterygii</taxon>
        <taxon>Neopterygii</taxon>
        <taxon>Teleostei</taxon>
        <taxon>Neoteleostei</taxon>
        <taxon>Acanthomorphata</taxon>
        <taxon>Gobiaria</taxon>
        <taxon>Gobiiformes</taxon>
        <taxon>Gobioidei</taxon>
        <taxon>Gobiidae</taxon>
        <taxon>Benthophilinae</taxon>
        <taxon>Neogobiini</taxon>
        <taxon>Neogobius</taxon>
    </lineage>
</organism>
<evidence type="ECO:0000256" key="6">
    <source>
        <dbReference type="SAM" id="MobiDB-lite"/>
    </source>
</evidence>
<evidence type="ECO:0000256" key="2">
    <source>
        <dbReference type="ARBA" id="ARBA00022491"/>
    </source>
</evidence>
<keyword evidence="4" id="KW-0804">Transcription</keyword>
<dbReference type="SMART" id="SM00353">
    <property type="entry name" value="HLH"/>
    <property type="match status" value="1"/>
</dbReference>
<dbReference type="Ensembl" id="ENSNMLT00000023758.1">
    <property type="protein sequence ID" value="ENSNMLP00000021177.1"/>
    <property type="gene ID" value="ENSNMLG00000013776.1"/>
</dbReference>
<reference evidence="8" key="1">
    <citation type="submission" date="2025-08" db="UniProtKB">
        <authorList>
            <consortium name="Ensembl"/>
        </authorList>
    </citation>
    <scope>IDENTIFICATION</scope>
</reference>
<comment type="subcellular location">
    <subcellularLocation>
        <location evidence="1">Nucleus</location>
    </subcellularLocation>
</comment>
<dbReference type="GO" id="GO:0046983">
    <property type="term" value="F:protein dimerization activity"/>
    <property type="evidence" value="ECO:0007669"/>
    <property type="project" value="InterPro"/>
</dbReference>
<keyword evidence="2" id="KW-0678">Repressor</keyword>